<dbReference type="InterPro" id="IPR049560">
    <property type="entry name" value="MeTrfase_RsmB-F_NOP2_cat"/>
</dbReference>
<keyword evidence="4 6" id="KW-0949">S-adenosyl-L-methionine</keyword>
<evidence type="ECO:0000256" key="3">
    <source>
        <dbReference type="ARBA" id="ARBA00022679"/>
    </source>
</evidence>
<dbReference type="Gene3D" id="3.40.50.150">
    <property type="entry name" value="Vaccinia Virus protein VP39"/>
    <property type="match status" value="1"/>
</dbReference>
<dbReference type="AlphaFoldDB" id="A0A8K0KDB7"/>
<dbReference type="PROSITE" id="PS01153">
    <property type="entry name" value="NOL1_NOP2_SUN"/>
    <property type="match status" value="1"/>
</dbReference>
<reference evidence="8" key="2">
    <citation type="submission" date="2017-10" db="EMBL/GenBank/DDBJ databases">
        <title>Ladona fulva Genome sequencing and assembly.</title>
        <authorList>
            <person name="Murali S."/>
            <person name="Richards S."/>
            <person name="Bandaranaike D."/>
            <person name="Bellair M."/>
            <person name="Blankenburg K."/>
            <person name="Chao H."/>
            <person name="Dinh H."/>
            <person name="Doddapaneni H."/>
            <person name="Dugan-Rocha S."/>
            <person name="Elkadiri S."/>
            <person name="Gnanaolivu R."/>
            <person name="Hernandez B."/>
            <person name="Skinner E."/>
            <person name="Javaid M."/>
            <person name="Lee S."/>
            <person name="Li M."/>
            <person name="Ming W."/>
            <person name="Munidasa M."/>
            <person name="Muniz J."/>
            <person name="Nguyen L."/>
            <person name="Hughes D."/>
            <person name="Osuji N."/>
            <person name="Pu L.-L."/>
            <person name="Puazo M."/>
            <person name="Qu C."/>
            <person name="Quiroz J."/>
            <person name="Raj R."/>
            <person name="Weissenberger G."/>
            <person name="Xin Y."/>
            <person name="Zou X."/>
            <person name="Han Y."/>
            <person name="Worley K."/>
            <person name="Muzny D."/>
            <person name="Gibbs R."/>
        </authorList>
    </citation>
    <scope>NUCLEOTIDE SEQUENCE</scope>
    <source>
        <strain evidence="8">Sampled in the wild</strain>
    </source>
</reference>
<evidence type="ECO:0000256" key="1">
    <source>
        <dbReference type="ARBA" id="ARBA00007494"/>
    </source>
</evidence>
<dbReference type="GO" id="GO:0003723">
    <property type="term" value="F:RNA binding"/>
    <property type="evidence" value="ECO:0007669"/>
    <property type="project" value="UniProtKB-UniRule"/>
</dbReference>
<dbReference type="EMBL" id="KZ308477">
    <property type="protein sequence ID" value="KAG8230308.1"/>
    <property type="molecule type" value="Genomic_DNA"/>
</dbReference>
<keyword evidence="2 6" id="KW-0489">Methyltransferase</keyword>
<keyword evidence="9" id="KW-1185">Reference proteome</keyword>
<feature type="binding site" evidence="6">
    <location>
        <position position="306"/>
    </location>
    <ligand>
        <name>S-adenosyl-L-methionine</name>
        <dbReference type="ChEBI" id="CHEBI:59789"/>
    </ligand>
</feature>
<evidence type="ECO:0000313" key="9">
    <source>
        <dbReference type="Proteomes" id="UP000792457"/>
    </source>
</evidence>
<accession>A0A8K0KDB7</accession>
<dbReference type="Pfam" id="PF01189">
    <property type="entry name" value="Methyltr_RsmB-F"/>
    <property type="match status" value="1"/>
</dbReference>
<dbReference type="SUPFAM" id="SSF88697">
    <property type="entry name" value="PUA domain-like"/>
    <property type="match status" value="1"/>
</dbReference>
<dbReference type="PROSITE" id="PS51686">
    <property type="entry name" value="SAM_MT_RSMB_NOP"/>
    <property type="match status" value="1"/>
</dbReference>
<protein>
    <recommendedName>
        <fullName evidence="7">SAM-dependent MTase RsmB/NOP-type domain-containing protein</fullName>
    </recommendedName>
</protein>
<evidence type="ECO:0000256" key="6">
    <source>
        <dbReference type="PROSITE-ProRule" id="PRU01023"/>
    </source>
</evidence>
<dbReference type="GO" id="GO:0008173">
    <property type="term" value="F:RNA methyltransferase activity"/>
    <property type="evidence" value="ECO:0007669"/>
    <property type="project" value="InterPro"/>
</dbReference>
<dbReference type="InterPro" id="IPR001678">
    <property type="entry name" value="MeTrfase_RsmB-F_NOP2_dom"/>
</dbReference>
<dbReference type="InterPro" id="IPR015947">
    <property type="entry name" value="PUA-like_sf"/>
</dbReference>
<dbReference type="InterPro" id="IPR023267">
    <property type="entry name" value="RCMT"/>
</dbReference>
<reference evidence="8" key="1">
    <citation type="submission" date="2013-04" db="EMBL/GenBank/DDBJ databases">
        <authorList>
            <person name="Qu J."/>
            <person name="Murali S.C."/>
            <person name="Bandaranaike D."/>
            <person name="Bellair M."/>
            <person name="Blankenburg K."/>
            <person name="Chao H."/>
            <person name="Dinh H."/>
            <person name="Doddapaneni H."/>
            <person name="Downs B."/>
            <person name="Dugan-Rocha S."/>
            <person name="Elkadiri S."/>
            <person name="Gnanaolivu R.D."/>
            <person name="Hernandez B."/>
            <person name="Javaid M."/>
            <person name="Jayaseelan J.C."/>
            <person name="Lee S."/>
            <person name="Li M."/>
            <person name="Ming W."/>
            <person name="Munidasa M."/>
            <person name="Muniz J."/>
            <person name="Nguyen L."/>
            <person name="Ongeri F."/>
            <person name="Osuji N."/>
            <person name="Pu L.-L."/>
            <person name="Puazo M."/>
            <person name="Qu C."/>
            <person name="Quiroz J."/>
            <person name="Raj R."/>
            <person name="Weissenberger G."/>
            <person name="Xin Y."/>
            <person name="Zou X."/>
            <person name="Han Y."/>
            <person name="Richards S."/>
            <person name="Worley K."/>
            <person name="Muzny D."/>
            <person name="Gibbs R."/>
        </authorList>
    </citation>
    <scope>NUCLEOTIDE SEQUENCE</scope>
    <source>
        <strain evidence="8">Sampled in the wild</strain>
    </source>
</reference>
<keyword evidence="5 6" id="KW-0694">RNA-binding</keyword>
<feature type="binding site" evidence="6">
    <location>
        <begin position="255"/>
        <end position="261"/>
    </location>
    <ligand>
        <name>S-adenosyl-L-methionine</name>
        <dbReference type="ChEBI" id="CHEBI:59789"/>
    </ligand>
</feature>
<comment type="similarity">
    <text evidence="1 6">Belongs to the class I-like SAM-binding methyltransferase superfamily. RsmB/NOP family.</text>
</comment>
<dbReference type="InterPro" id="IPR002478">
    <property type="entry name" value="PUA"/>
</dbReference>
<dbReference type="PROSITE" id="PS50890">
    <property type="entry name" value="PUA"/>
    <property type="match status" value="1"/>
</dbReference>
<dbReference type="Gene3D" id="2.30.130.10">
    <property type="entry name" value="PUA domain"/>
    <property type="match status" value="1"/>
</dbReference>
<comment type="caution">
    <text evidence="8">The sequence shown here is derived from an EMBL/GenBank/DDBJ whole genome shotgun (WGS) entry which is preliminary data.</text>
</comment>
<dbReference type="CDD" id="cd21150">
    <property type="entry name" value="PUA_NSun6-like"/>
    <property type="match status" value="1"/>
</dbReference>
<dbReference type="OrthoDB" id="260824at2759"/>
<gene>
    <name evidence="8" type="ORF">J437_LFUL008500</name>
</gene>
<feature type="non-terminal residue" evidence="8">
    <location>
        <position position="450"/>
    </location>
</feature>
<evidence type="ECO:0000313" key="8">
    <source>
        <dbReference type="EMBL" id="KAG8230308.1"/>
    </source>
</evidence>
<dbReference type="InterPro" id="IPR029063">
    <property type="entry name" value="SAM-dependent_MTases_sf"/>
</dbReference>
<sequence length="450" mass="49272">MNDEMNKNESPYFHDSKVVSHLRDIYSSSKTQSDEVENSFANYLEWLNTAPKYSTYRVNTSITTSHEAKNMLEKVLREDARYGNVTSEPDIAVHPSIPDLLVVGPIKTSINVSSPVKCEVIVDSVCGAAVLRGAHVFAPGVLGMSSEIRKHDLVGVWADLDSGCRRGLKKDYEGRKVYVGHGIALLTRRELFAENNHIKGVAIQITCTVSGCISLPIGCEILISSPSPILLQNLPSVLCSWALNPQPGQLILDACAAPGNKTTHLAALMKNEGLIIALDKISSKISLIEHNCSKMSATNVKVYAYDTTKAVIDPKESANPTSPFKDPPPYFPNTFDKVLLDVPCSALGQRPQLANKIKLSQLKSYPALQRRLFKSAVSLVKVGGHILYSTCTITTAENEDMVSWALKTFPNIRLEAISPEIGYIGGRGWPVQGLSLEDRQKVIRFGPPED</sequence>
<dbReference type="GO" id="GO:0001510">
    <property type="term" value="P:RNA methylation"/>
    <property type="evidence" value="ECO:0007669"/>
    <property type="project" value="InterPro"/>
</dbReference>
<proteinExistence type="inferred from homology"/>
<evidence type="ECO:0000259" key="7">
    <source>
        <dbReference type="PROSITE" id="PS51686"/>
    </source>
</evidence>
<feature type="domain" description="SAM-dependent MTase RsmB/NOP-type" evidence="7">
    <location>
        <begin position="229"/>
        <end position="450"/>
    </location>
</feature>
<dbReference type="Proteomes" id="UP000792457">
    <property type="component" value="Unassembled WGS sequence"/>
</dbReference>
<dbReference type="InterPro" id="IPR018314">
    <property type="entry name" value="RsmB/NOL1/NOP2-like_CS"/>
</dbReference>
<feature type="binding site" evidence="6">
    <location>
        <position position="279"/>
    </location>
    <ligand>
        <name>S-adenosyl-L-methionine</name>
        <dbReference type="ChEBI" id="CHEBI:59789"/>
    </ligand>
</feature>
<dbReference type="Pfam" id="PF01472">
    <property type="entry name" value="PUA"/>
    <property type="match status" value="1"/>
</dbReference>
<dbReference type="PRINTS" id="PR02008">
    <property type="entry name" value="RCMTFAMILY"/>
</dbReference>
<keyword evidence="3 6" id="KW-0808">Transferase</keyword>
<dbReference type="InterPro" id="IPR036974">
    <property type="entry name" value="PUA_sf"/>
</dbReference>
<organism evidence="8 9">
    <name type="scientific">Ladona fulva</name>
    <name type="common">Scarce chaser dragonfly</name>
    <name type="synonym">Libellula fulva</name>
    <dbReference type="NCBI Taxonomy" id="123851"/>
    <lineage>
        <taxon>Eukaryota</taxon>
        <taxon>Metazoa</taxon>
        <taxon>Ecdysozoa</taxon>
        <taxon>Arthropoda</taxon>
        <taxon>Hexapoda</taxon>
        <taxon>Insecta</taxon>
        <taxon>Pterygota</taxon>
        <taxon>Palaeoptera</taxon>
        <taxon>Odonata</taxon>
        <taxon>Epiprocta</taxon>
        <taxon>Anisoptera</taxon>
        <taxon>Libelluloidea</taxon>
        <taxon>Libellulidae</taxon>
        <taxon>Ladona</taxon>
    </lineage>
</organism>
<feature type="binding site" evidence="6">
    <location>
        <position position="341"/>
    </location>
    <ligand>
        <name>S-adenosyl-L-methionine</name>
        <dbReference type="ChEBI" id="CHEBI:59789"/>
    </ligand>
</feature>
<evidence type="ECO:0000256" key="5">
    <source>
        <dbReference type="ARBA" id="ARBA00022884"/>
    </source>
</evidence>
<evidence type="ECO:0000256" key="4">
    <source>
        <dbReference type="ARBA" id="ARBA00022691"/>
    </source>
</evidence>
<dbReference type="PANTHER" id="PTHR22807">
    <property type="entry name" value="NOP2 YEAST -RELATED NOL1/NOP2/FMU SUN DOMAIN-CONTAINING"/>
    <property type="match status" value="1"/>
</dbReference>
<dbReference type="PANTHER" id="PTHR22807:SF34">
    <property type="entry name" value="TRNA (CYTOSINE(72)-C(5))-METHYLTRANSFERASE NSUN6"/>
    <property type="match status" value="1"/>
</dbReference>
<feature type="active site" description="Nucleophile" evidence="6">
    <location>
        <position position="391"/>
    </location>
</feature>
<name>A0A8K0KDB7_LADFU</name>
<evidence type="ECO:0000256" key="2">
    <source>
        <dbReference type="ARBA" id="ARBA00022603"/>
    </source>
</evidence>
<dbReference type="SUPFAM" id="SSF53335">
    <property type="entry name" value="S-adenosyl-L-methionine-dependent methyltransferases"/>
    <property type="match status" value="1"/>
</dbReference>